<evidence type="ECO:0000313" key="4">
    <source>
        <dbReference type="Proteomes" id="UP000015453"/>
    </source>
</evidence>
<accession>S8D3T4</accession>
<dbReference type="InterPro" id="IPR051304">
    <property type="entry name" value="SCF_F-box_domain"/>
</dbReference>
<protein>
    <submittedName>
        <fullName evidence="3">Uncharacterized protein</fullName>
    </submittedName>
</protein>
<dbReference type="SUPFAM" id="SSF50969">
    <property type="entry name" value="YVTN repeat-like/Quinoprotein amine dehydrogenase"/>
    <property type="match status" value="1"/>
</dbReference>
<dbReference type="InterPro" id="IPR005174">
    <property type="entry name" value="KIB1-4_b-propeller"/>
</dbReference>
<dbReference type="EMBL" id="AUSU01000193">
    <property type="protein sequence ID" value="EPS74075.1"/>
    <property type="molecule type" value="Genomic_DNA"/>
</dbReference>
<proteinExistence type="predicted"/>
<keyword evidence="4" id="KW-1185">Reference proteome</keyword>
<feature type="domain" description="KIB1-4 beta-propeller" evidence="1">
    <location>
        <begin position="82"/>
        <end position="337"/>
    </location>
</feature>
<dbReference type="InterPro" id="IPR036047">
    <property type="entry name" value="F-box-like_dom_sf"/>
</dbReference>
<dbReference type="Gene3D" id="1.20.1280.50">
    <property type="match status" value="1"/>
</dbReference>
<dbReference type="PANTHER" id="PTHR47123">
    <property type="entry name" value="F-BOX PROTEIN SKIP23"/>
    <property type="match status" value="1"/>
</dbReference>
<dbReference type="InterPro" id="IPR001810">
    <property type="entry name" value="F-box_dom"/>
</dbReference>
<dbReference type="Proteomes" id="UP000015453">
    <property type="component" value="Unassembled WGS sequence"/>
</dbReference>
<sequence>MGDWSTLPGDLLLAVFDRLHSSVDRLRFRSVCSTWRGAATPPPIPPIRYPILPNSVSSDAGWGFCVSKRIIYSLLPPCNSLPWIFKLERHRHRMRLLDPLCGSSSPIAPRPPDFPKLFTFLDRNIRELSEEYALKYINPVAESRGNLYSEKVAVLNNSAGGFILVTIDVSGKLVVYRSGDREWEVMAHFPSPYDDVILRSCDKFYAVDHTGRTVAFDGADAKVTEVAESIGGGDKKYLVEREGGELLLVDKYLMGGMSEELEWFVAEKAFEFEVWRLDEREGRWVEVSDLGNGAVLVGDNSTFWASTEECGRRNCIVFRDAFGGGTAAEEGVVRVFDLESGVIEEEAIGALFWPPPHWISAALPDQVQNTTPIKTT</sequence>
<gene>
    <name evidence="3" type="ORF">M569_00683</name>
</gene>
<dbReference type="InterPro" id="IPR011044">
    <property type="entry name" value="Quino_amine_DH_bsu"/>
</dbReference>
<name>S8D3T4_9LAMI</name>
<dbReference type="OrthoDB" id="599103at2759"/>
<dbReference type="PANTHER" id="PTHR47123:SF15">
    <property type="entry name" value="F-BOX PROTEIN SKIP23"/>
    <property type="match status" value="1"/>
</dbReference>
<reference evidence="3 4" key="1">
    <citation type="journal article" date="2013" name="BMC Genomics">
        <title>The miniature genome of a carnivorous plant Genlisea aurea contains a low number of genes and short non-coding sequences.</title>
        <authorList>
            <person name="Leushkin E.V."/>
            <person name="Sutormin R.A."/>
            <person name="Nabieva E.R."/>
            <person name="Penin A.A."/>
            <person name="Kondrashov A.S."/>
            <person name="Logacheva M.D."/>
        </authorList>
    </citation>
    <scope>NUCLEOTIDE SEQUENCE [LARGE SCALE GENOMIC DNA]</scope>
</reference>
<dbReference type="Pfam" id="PF03478">
    <property type="entry name" value="Beta-prop_KIB1-4"/>
    <property type="match status" value="1"/>
</dbReference>
<evidence type="ECO:0000313" key="3">
    <source>
        <dbReference type="EMBL" id="EPS74075.1"/>
    </source>
</evidence>
<dbReference type="SUPFAM" id="SSF81383">
    <property type="entry name" value="F-box domain"/>
    <property type="match status" value="1"/>
</dbReference>
<dbReference type="Pfam" id="PF12937">
    <property type="entry name" value="F-box-like"/>
    <property type="match status" value="1"/>
</dbReference>
<organism evidence="3 4">
    <name type="scientific">Genlisea aurea</name>
    <dbReference type="NCBI Taxonomy" id="192259"/>
    <lineage>
        <taxon>Eukaryota</taxon>
        <taxon>Viridiplantae</taxon>
        <taxon>Streptophyta</taxon>
        <taxon>Embryophyta</taxon>
        <taxon>Tracheophyta</taxon>
        <taxon>Spermatophyta</taxon>
        <taxon>Magnoliopsida</taxon>
        <taxon>eudicotyledons</taxon>
        <taxon>Gunneridae</taxon>
        <taxon>Pentapetalae</taxon>
        <taxon>asterids</taxon>
        <taxon>lamiids</taxon>
        <taxon>Lamiales</taxon>
        <taxon>Lentibulariaceae</taxon>
        <taxon>Genlisea</taxon>
    </lineage>
</organism>
<comment type="caution">
    <text evidence="3">The sequence shown here is derived from an EMBL/GenBank/DDBJ whole genome shotgun (WGS) entry which is preliminary data.</text>
</comment>
<feature type="domain" description="F-box" evidence="2">
    <location>
        <begin position="4"/>
        <end position="39"/>
    </location>
</feature>
<dbReference type="AlphaFoldDB" id="S8D3T4"/>
<evidence type="ECO:0000259" key="2">
    <source>
        <dbReference type="Pfam" id="PF12937"/>
    </source>
</evidence>
<evidence type="ECO:0000259" key="1">
    <source>
        <dbReference type="Pfam" id="PF03478"/>
    </source>
</evidence>